<dbReference type="RefSeq" id="WP_212218990.1">
    <property type="nucleotide sequence ID" value="NZ_JAGUCO010000027.1"/>
</dbReference>
<accession>A0ABS5K2D6</accession>
<organism evidence="1 2">
    <name type="scientific">Carboxylicivirga linearis</name>
    <dbReference type="NCBI Taxonomy" id="1628157"/>
    <lineage>
        <taxon>Bacteria</taxon>
        <taxon>Pseudomonadati</taxon>
        <taxon>Bacteroidota</taxon>
        <taxon>Bacteroidia</taxon>
        <taxon>Marinilabiliales</taxon>
        <taxon>Marinilabiliaceae</taxon>
        <taxon>Carboxylicivirga</taxon>
    </lineage>
</organism>
<evidence type="ECO:0000313" key="2">
    <source>
        <dbReference type="Proteomes" id="UP000708576"/>
    </source>
</evidence>
<reference evidence="1 2" key="1">
    <citation type="journal article" date="2015" name="Int. J. Syst. Evol. Microbiol.">
        <title>Carboxylicivirga linearis sp. nov., isolated from a sea cucumber culture pond.</title>
        <authorList>
            <person name="Wang F.Q."/>
            <person name="Zhou Y.X."/>
            <person name="Lin X.Z."/>
            <person name="Chen G.J."/>
            <person name="Du Z.J."/>
        </authorList>
    </citation>
    <scope>NUCLEOTIDE SEQUENCE [LARGE SCALE GENOMIC DNA]</scope>
    <source>
        <strain evidence="1 2">FB218</strain>
    </source>
</reference>
<dbReference type="Gene3D" id="3.30.420.10">
    <property type="entry name" value="Ribonuclease H-like superfamily/Ribonuclease H"/>
    <property type="match status" value="1"/>
</dbReference>
<evidence type="ECO:0000313" key="1">
    <source>
        <dbReference type="EMBL" id="MBS2100676.1"/>
    </source>
</evidence>
<evidence type="ECO:0008006" key="3">
    <source>
        <dbReference type="Google" id="ProtNLM"/>
    </source>
</evidence>
<proteinExistence type="predicted"/>
<keyword evidence="2" id="KW-1185">Reference proteome</keyword>
<dbReference type="Proteomes" id="UP000708576">
    <property type="component" value="Unassembled WGS sequence"/>
</dbReference>
<protein>
    <recommendedName>
        <fullName evidence="3">Transposase</fullName>
    </recommendedName>
</protein>
<comment type="caution">
    <text evidence="1">The sequence shown here is derived from an EMBL/GenBank/DDBJ whole genome shotgun (WGS) entry which is preliminary data.</text>
</comment>
<dbReference type="InterPro" id="IPR036397">
    <property type="entry name" value="RNaseH_sf"/>
</dbReference>
<dbReference type="EMBL" id="JAGUCO010000027">
    <property type="protein sequence ID" value="MBS2100676.1"/>
    <property type="molecule type" value="Genomic_DNA"/>
</dbReference>
<sequence length="679" mass="78858">MPQLWLNNKVAVEKNELVSSFYKERNLAQELWRYKNKPYGIKRLQKGGNGRKLLIDFDTLPREIQEALGDPRKVGHILERYYRIDSDTVEYYGDYKRPHSGYLTTKEQEQYIVNASVMHAVVRLEQDRIIERRNKRGSLRGLGSTLCTDVITFNETLKVRHKVTHNIPSNDRRFKEYLKAFKMEGLYSIIKDPMGTGRQNARKVDNSVLEIIKGLFIDGYKPTATEIARNYEAFLSGYAEVYNEKTGELYNPKDFPKLSESTVKNYLAQWEHKIGTHKKRSGNRQTYIANYIPHGQMDLPKKAGSMISIDDRQPPFWYEKGKRMWFYIGMDVASGCITTFVYGKSKEGIIVDFYRQMVRFHAEYNLGLPIELECESSLNSSFKNTILREGNMFKHVRIEANNAQGKIIERRFGAIRYEVEKKAPGWIARPFAKKESNQAGPGDNMIIPYDELVAARLSEIEDWNNSPHHENNELSKWEYFLQNQHEETNHINYKAILPHIGYSTQTSCHRGYITLQGRKRAIAENGKILTGSSLIEKMKVIEGKDVEVRWLDSMNGEVLKAYAYIDDRFMCEVIEMPRFNRAKAEQTKADKAAMELQSHYAMTVIGYAQTTAKQIEKVGFNDLSPKPERKFQIPNLKRYEANEEFAEVEILDEVHPDDNEILYNQNSDAPSSWRDNFLK</sequence>
<name>A0ABS5K2D6_9BACT</name>
<gene>
    <name evidence="1" type="ORF">KEM10_20485</name>
</gene>